<dbReference type="SUPFAM" id="SSF54665">
    <property type="entry name" value="CO dehydrogenase molybdoprotein N-domain-like"/>
    <property type="match status" value="1"/>
</dbReference>
<dbReference type="GO" id="GO:0005777">
    <property type="term" value="C:peroxisome"/>
    <property type="evidence" value="ECO:0007669"/>
    <property type="project" value="UniProtKB-SubCell"/>
</dbReference>
<dbReference type="Gene3D" id="3.30.390.50">
    <property type="entry name" value="CO dehydrogenase flavoprotein, C-terminal domain"/>
    <property type="match status" value="1"/>
</dbReference>
<name>A0A7T8JXX4_CALRO</name>
<protein>
    <submittedName>
        <fullName evidence="4">Xanthine dehydrogenaselike</fullName>
    </submittedName>
</protein>
<dbReference type="GO" id="GO:0005506">
    <property type="term" value="F:iron ion binding"/>
    <property type="evidence" value="ECO:0007669"/>
    <property type="project" value="InterPro"/>
</dbReference>
<proteinExistence type="predicted"/>
<dbReference type="EMBL" id="CP045903">
    <property type="protein sequence ID" value="QQP39218.1"/>
    <property type="molecule type" value="Genomic_DNA"/>
</dbReference>
<evidence type="ECO:0000256" key="1">
    <source>
        <dbReference type="ARBA" id="ARBA00004275"/>
    </source>
</evidence>
<dbReference type="InterPro" id="IPR036683">
    <property type="entry name" value="CO_DH_flav_C_dom_sf"/>
</dbReference>
<reference evidence="5" key="1">
    <citation type="submission" date="2021-01" db="EMBL/GenBank/DDBJ databases">
        <title>Caligus Genome Assembly.</title>
        <authorList>
            <person name="Gallardo-Escarate C."/>
        </authorList>
    </citation>
    <scope>NUCLEOTIDE SEQUENCE [LARGE SCALE GENOMIC DNA]</scope>
</reference>
<dbReference type="InterPro" id="IPR016166">
    <property type="entry name" value="FAD-bd_PCMH"/>
</dbReference>
<evidence type="ECO:0000256" key="2">
    <source>
        <dbReference type="ARBA" id="ARBA00023140"/>
    </source>
</evidence>
<dbReference type="Proteomes" id="UP000595437">
    <property type="component" value="Chromosome 14"/>
</dbReference>
<dbReference type="PANTHER" id="PTHR45444">
    <property type="entry name" value="XANTHINE DEHYDROGENASE"/>
    <property type="match status" value="1"/>
</dbReference>
<dbReference type="FunFam" id="3.30.465.10:FF:000004">
    <property type="entry name" value="Xanthine dehydrogenase/oxidase"/>
    <property type="match status" value="1"/>
</dbReference>
<dbReference type="Gene3D" id="3.30.465.10">
    <property type="match status" value="1"/>
</dbReference>
<dbReference type="InterPro" id="IPR016208">
    <property type="entry name" value="Ald_Oxase/xanthine_DH-like"/>
</dbReference>
<sequence>VDELNTVEVKDNSLHIGASVSLSSLELHIENLFNSRGARELAILRELKDMLQRFASKQIRNVASLGGNIGTGSPISDLLPLLMACSSSIWVASFKKGVREVMLDQNFFTGYRQSILLSHEVITSISIPFSVENQYFRAYKVSRRKEDDIAIVNGAFSLVLCPKNQVVLSSRIAFGGIGPYTLLLQETCAFLQGREWSETTIELAMDVLLKEVNIAQGSPGGMEIYRQSLMLSLLLKTFLSIQDEMNGSRRHEIFDFKSLQLFDVKDPGHDLEPIGRPLKHVSADLHCTGEATYVDDERRLKNEAFG</sequence>
<dbReference type="AlphaFoldDB" id="A0A7T8JXX4"/>
<dbReference type="Pfam" id="PF03450">
    <property type="entry name" value="CO_deh_flav_C"/>
    <property type="match status" value="1"/>
</dbReference>
<dbReference type="GO" id="GO:0071949">
    <property type="term" value="F:FAD binding"/>
    <property type="evidence" value="ECO:0007669"/>
    <property type="project" value="InterPro"/>
</dbReference>
<comment type="subcellular location">
    <subcellularLocation>
        <location evidence="1">Peroxisome</location>
    </subcellularLocation>
</comment>
<evidence type="ECO:0000259" key="3">
    <source>
        <dbReference type="PROSITE" id="PS51387"/>
    </source>
</evidence>
<keyword evidence="2" id="KW-0576">Peroxisome</keyword>
<evidence type="ECO:0000313" key="5">
    <source>
        <dbReference type="Proteomes" id="UP000595437"/>
    </source>
</evidence>
<organism evidence="4 5">
    <name type="scientific">Caligus rogercresseyi</name>
    <name type="common">Sea louse</name>
    <dbReference type="NCBI Taxonomy" id="217165"/>
    <lineage>
        <taxon>Eukaryota</taxon>
        <taxon>Metazoa</taxon>
        <taxon>Ecdysozoa</taxon>
        <taxon>Arthropoda</taxon>
        <taxon>Crustacea</taxon>
        <taxon>Multicrustacea</taxon>
        <taxon>Hexanauplia</taxon>
        <taxon>Copepoda</taxon>
        <taxon>Siphonostomatoida</taxon>
        <taxon>Caligidae</taxon>
        <taxon>Caligus</taxon>
    </lineage>
</organism>
<gene>
    <name evidence="4" type="ORF">FKW44_020034</name>
</gene>
<feature type="non-terminal residue" evidence="4">
    <location>
        <position position="306"/>
    </location>
</feature>
<feature type="non-terminal residue" evidence="4">
    <location>
        <position position="1"/>
    </location>
</feature>
<dbReference type="InterPro" id="IPR036856">
    <property type="entry name" value="Ald_Oxase/Xan_DH_a/b_sf"/>
</dbReference>
<dbReference type="GO" id="GO:0016491">
    <property type="term" value="F:oxidoreductase activity"/>
    <property type="evidence" value="ECO:0007669"/>
    <property type="project" value="InterPro"/>
</dbReference>
<evidence type="ECO:0000313" key="4">
    <source>
        <dbReference type="EMBL" id="QQP39218.1"/>
    </source>
</evidence>
<dbReference type="PROSITE" id="PS51387">
    <property type="entry name" value="FAD_PCMH"/>
    <property type="match status" value="1"/>
</dbReference>
<accession>A0A7T8JXX4</accession>
<dbReference type="InterPro" id="IPR005107">
    <property type="entry name" value="CO_DH_flav_C"/>
</dbReference>
<feature type="domain" description="FAD-binding PCMH-type" evidence="3">
    <location>
        <begin position="1"/>
        <end position="132"/>
    </location>
</feature>
<dbReference type="SUPFAM" id="SSF55447">
    <property type="entry name" value="CO dehydrogenase flavoprotein C-terminal domain-like"/>
    <property type="match status" value="1"/>
</dbReference>
<dbReference type="InterPro" id="IPR036318">
    <property type="entry name" value="FAD-bd_PCMH-like_sf"/>
</dbReference>
<dbReference type="SMART" id="SM01092">
    <property type="entry name" value="CO_deh_flav_C"/>
    <property type="match status" value="1"/>
</dbReference>
<dbReference type="InterPro" id="IPR002346">
    <property type="entry name" value="Mopterin_DH_FAD-bd"/>
</dbReference>
<dbReference type="OrthoDB" id="8300278at2759"/>
<dbReference type="PANTHER" id="PTHR45444:SF3">
    <property type="entry name" value="XANTHINE DEHYDROGENASE"/>
    <property type="match status" value="1"/>
</dbReference>
<dbReference type="Pfam" id="PF00941">
    <property type="entry name" value="FAD_binding_5"/>
    <property type="match status" value="1"/>
</dbReference>
<dbReference type="SUPFAM" id="SSF56176">
    <property type="entry name" value="FAD-binding/transporter-associated domain-like"/>
    <property type="match status" value="1"/>
</dbReference>
<dbReference type="InterPro" id="IPR016169">
    <property type="entry name" value="FAD-bd_PCMH_sub2"/>
</dbReference>
<keyword evidence="5" id="KW-1185">Reference proteome</keyword>